<sequence length="50" mass="6032">MWTNEDKGEQFNRQLHNKHRSYSLLAAFCNLNREARDNLTSRYVEAVFQE</sequence>
<dbReference type="Proteomes" id="UP001493153">
    <property type="component" value="Chromosome"/>
</dbReference>
<evidence type="ECO:0000313" key="1">
    <source>
        <dbReference type="EMBL" id="WXK39304.1"/>
    </source>
</evidence>
<gene>
    <name evidence="1" type="ORF">IHE29_08485</name>
</gene>
<protein>
    <recommendedName>
        <fullName evidence="3">Transposase</fullName>
    </recommendedName>
</protein>
<proteinExistence type="predicted"/>
<dbReference type="EMBL" id="CP062176">
    <property type="protein sequence ID" value="WXK39304.1"/>
    <property type="molecule type" value="Genomic_DNA"/>
</dbReference>
<keyword evidence="2" id="KW-1185">Reference proteome</keyword>
<accession>A0ABZ2Q0H7</accession>
<evidence type="ECO:0000313" key="2">
    <source>
        <dbReference type="Proteomes" id="UP001493153"/>
    </source>
</evidence>
<reference evidence="1 2" key="1">
    <citation type="submission" date="2020-09" db="EMBL/GenBank/DDBJ databases">
        <title>Genome sequences of Mycetohabitans spp.</title>
        <authorList>
            <person name="Carter M.E."/>
            <person name="Carpenter S.C.D."/>
            <person name="Bogdanove A.J."/>
        </authorList>
    </citation>
    <scope>NUCLEOTIDE SEQUENCE [LARGE SCALE GENOMIC DNA]</scope>
    <source>
        <strain evidence="1 2">B12</strain>
    </source>
</reference>
<dbReference type="RefSeq" id="WP_338911708.1">
    <property type="nucleotide sequence ID" value="NZ_CP062176.1"/>
</dbReference>
<evidence type="ECO:0008006" key="3">
    <source>
        <dbReference type="Google" id="ProtNLM"/>
    </source>
</evidence>
<organism evidence="1 2">
    <name type="scientific">Mycetohabitans rhizoxinica</name>
    <dbReference type="NCBI Taxonomy" id="412963"/>
    <lineage>
        <taxon>Bacteria</taxon>
        <taxon>Pseudomonadati</taxon>
        <taxon>Pseudomonadota</taxon>
        <taxon>Betaproteobacteria</taxon>
        <taxon>Burkholderiales</taxon>
        <taxon>Burkholderiaceae</taxon>
        <taxon>Mycetohabitans</taxon>
    </lineage>
</organism>
<name>A0ABZ2Q0H7_9BURK</name>